<dbReference type="InterPro" id="IPR023213">
    <property type="entry name" value="CAT-like_dom_sf"/>
</dbReference>
<organism evidence="2 3">
    <name type="scientific">Roridomyces roridus</name>
    <dbReference type="NCBI Taxonomy" id="1738132"/>
    <lineage>
        <taxon>Eukaryota</taxon>
        <taxon>Fungi</taxon>
        <taxon>Dikarya</taxon>
        <taxon>Basidiomycota</taxon>
        <taxon>Agaricomycotina</taxon>
        <taxon>Agaricomycetes</taxon>
        <taxon>Agaricomycetidae</taxon>
        <taxon>Agaricales</taxon>
        <taxon>Marasmiineae</taxon>
        <taxon>Mycenaceae</taxon>
        <taxon>Roridomyces</taxon>
    </lineage>
</organism>
<dbReference type="PANTHER" id="PTHR31642:SF310">
    <property type="entry name" value="FATTY ALCOHOL:CAFFEOYL-COA ACYLTRANSFERASE"/>
    <property type="match status" value="1"/>
</dbReference>
<evidence type="ECO:0000313" key="3">
    <source>
        <dbReference type="Proteomes" id="UP001221142"/>
    </source>
</evidence>
<dbReference type="Gene3D" id="3.30.559.10">
    <property type="entry name" value="Chloramphenicol acetyltransferase-like domain"/>
    <property type="match status" value="2"/>
</dbReference>
<dbReference type="GO" id="GO:0016747">
    <property type="term" value="F:acyltransferase activity, transferring groups other than amino-acyl groups"/>
    <property type="evidence" value="ECO:0007669"/>
    <property type="project" value="TreeGrafter"/>
</dbReference>
<name>A0AAD7C5M7_9AGAR</name>
<dbReference type="EMBL" id="JARKIF010000005">
    <property type="protein sequence ID" value="KAJ7639324.1"/>
    <property type="molecule type" value="Genomic_DNA"/>
</dbReference>
<comment type="caution">
    <text evidence="2">The sequence shown here is derived from an EMBL/GenBank/DDBJ whole genome shotgun (WGS) entry which is preliminary data.</text>
</comment>
<dbReference type="PANTHER" id="PTHR31642">
    <property type="entry name" value="TRICHOTHECENE 3-O-ACETYLTRANSFERASE"/>
    <property type="match status" value="1"/>
</dbReference>
<reference evidence="2" key="1">
    <citation type="submission" date="2023-03" db="EMBL/GenBank/DDBJ databases">
        <title>Massive genome expansion in bonnet fungi (Mycena s.s.) driven by repeated elements and novel gene families across ecological guilds.</title>
        <authorList>
            <consortium name="Lawrence Berkeley National Laboratory"/>
            <person name="Harder C.B."/>
            <person name="Miyauchi S."/>
            <person name="Viragh M."/>
            <person name="Kuo A."/>
            <person name="Thoen E."/>
            <person name="Andreopoulos B."/>
            <person name="Lu D."/>
            <person name="Skrede I."/>
            <person name="Drula E."/>
            <person name="Henrissat B."/>
            <person name="Morin E."/>
            <person name="Kohler A."/>
            <person name="Barry K."/>
            <person name="LaButti K."/>
            <person name="Morin E."/>
            <person name="Salamov A."/>
            <person name="Lipzen A."/>
            <person name="Mereny Z."/>
            <person name="Hegedus B."/>
            <person name="Baldrian P."/>
            <person name="Stursova M."/>
            <person name="Weitz H."/>
            <person name="Taylor A."/>
            <person name="Grigoriev I.V."/>
            <person name="Nagy L.G."/>
            <person name="Martin F."/>
            <person name="Kauserud H."/>
        </authorList>
    </citation>
    <scope>NUCLEOTIDE SEQUENCE</scope>
    <source>
        <strain evidence="2">9284</strain>
    </source>
</reference>
<proteinExistence type="predicted"/>
<dbReference type="AlphaFoldDB" id="A0AAD7C5M7"/>
<sequence length="491" mass="55374">MSSDPEPRIVWVTPHDTETVRTVFPLPLPGTERINFEISLTDTVPGPIEEERFLKAFKDALTYYPHSSGRLRTKGHDWTIGHGKRGVPVAFVETDEPFNHYEYLEAPPARMIDTCVGDISGASEPEWDEPLMRVKMTYCRTTNETTLGWSSCHMLGDGEFVYQFIYAVSQYYQGKKPAFGTPTWEKYRTAPPPELNDNPSTADFIDRFLPHLKVLYPMDEWMGMVGGVMGSTSQVDIMFTAQHIEQFRAVADTHPGRKGTKSSAQDALSAYVITTLNRVLPTPITKVSSMLSYRGIANPKTLGPDEWRIPGWHAVGNAIFQAFTDRMTLDEASSIGSIALAIRQSLKDTRNYEHVKRIVAVSEPIWEQQSKEAKEHKFWSDDGTFVINSMPKVVLKNFHFGYGPERTRCVLYGAFAGYARFFQAPPSQHPDGTWDSNEGAMVMFVRVPTVVKDKFVTMIAEDLLSAAFPRNLLWREKQAQERAAAQGKAKL</sequence>
<evidence type="ECO:0000313" key="2">
    <source>
        <dbReference type="EMBL" id="KAJ7639324.1"/>
    </source>
</evidence>
<dbReference type="InterPro" id="IPR050317">
    <property type="entry name" value="Plant_Fungal_Acyltransferase"/>
</dbReference>
<keyword evidence="1" id="KW-0808">Transferase</keyword>
<dbReference type="Proteomes" id="UP001221142">
    <property type="component" value="Unassembled WGS sequence"/>
</dbReference>
<accession>A0AAD7C5M7</accession>
<keyword evidence="3" id="KW-1185">Reference proteome</keyword>
<gene>
    <name evidence="2" type="ORF">FB45DRAFT_1024055</name>
</gene>
<protein>
    <submittedName>
        <fullName evidence="2">Uncharacterized protein</fullName>
    </submittedName>
</protein>
<evidence type="ECO:0000256" key="1">
    <source>
        <dbReference type="ARBA" id="ARBA00022679"/>
    </source>
</evidence>